<organism evidence="8 9">
    <name type="scientific">Candidatus Coproplasma excrementigallinarum</name>
    <dbReference type="NCBI Taxonomy" id="2840747"/>
    <lineage>
        <taxon>Bacteria</taxon>
        <taxon>Bacillati</taxon>
        <taxon>Bacillota</taxon>
        <taxon>Clostridia</taxon>
        <taxon>Eubacteriales</taxon>
        <taxon>Candidatus Coproplasma</taxon>
    </lineage>
</organism>
<dbReference type="PANTHER" id="PTHR37693:SF1">
    <property type="entry name" value="INTEGRAL MEMBRANE PROTEIN"/>
    <property type="match status" value="1"/>
</dbReference>
<keyword evidence="2" id="KW-1003">Cell membrane</keyword>
<reference evidence="8" key="2">
    <citation type="journal article" date="2021" name="PeerJ">
        <title>Extensive microbial diversity within the chicken gut microbiome revealed by metagenomics and culture.</title>
        <authorList>
            <person name="Gilroy R."/>
            <person name="Ravi A."/>
            <person name="Getino M."/>
            <person name="Pursley I."/>
            <person name="Horton D.L."/>
            <person name="Alikhan N.F."/>
            <person name="Baker D."/>
            <person name="Gharbi K."/>
            <person name="Hall N."/>
            <person name="Watson M."/>
            <person name="Adriaenssens E.M."/>
            <person name="Foster-Nyarko E."/>
            <person name="Jarju S."/>
            <person name="Secka A."/>
            <person name="Antonio M."/>
            <person name="Oren A."/>
            <person name="Chaudhuri R.R."/>
            <person name="La Ragione R."/>
            <person name="Hildebrand F."/>
            <person name="Pallen M.J."/>
        </authorList>
    </citation>
    <scope>NUCLEOTIDE SEQUENCE</scope>
    <source>
        <strain evidence="8">CHK195-12923</strain>
    </source>
</reference>
<feature type="transmembrane region" description="Helical" evidence="6">
    <location>
        <begin position="122"/>
        <end position="141"/>
    </location>
</feature>
<dbReference type="GO" id="GO:0046677">
    <property type="term" value="P:response to antibiotic"/>
    <property type="evidence" value="ECO:0007669"/>
    <property type="project" value="UniProtKB-KW"/>
</dbReference>
<accession>A0A9D1SIV2</accession>
<feature type="transmembrane region" description="Helical" evidence="6">
    <location>
        <begin position="315"/>
        <end position="337"/>
    </location>
</feature>
<dbReference type="Pfam" id="PF03706">
    <property type="entry name" value="LPG_synthase_TM"/>
    <property type="match status" value="1"/>
</dbReference>
<keyword evidence="4 6" id="KW-1133">Transmembrane helix</keyword>
<feature type="compositionally biased region" description="Polar residues" evidence="7">
    <location>
        <begin position="8"/>
        <end position="18"/>
    </location>
</feature>
<comment type="catalytic activity">
    <reaction evidence="6">
        <text>L-lysyl-tRNA(Lys) + a 1,2-diacyl-sn-glycero-3-phospho-(1'-sn-glycerol) = a 1,2-diacyl-sn-glycero-3-phospho-1'-(3'-O-L-lysyl)-sn-glycerol + tRNA(Lys)</text>
        <dbReference type="Rhea" id="RHEA:10668"/>
        <dbReference type="Rhea" id="RHEA-COMP:9696"/>
        <dbReference type="Rhea" id="RHEA-COMP:9697"/>
        <dbReference type="ChEBI" id="CHEBI:64716"/>
        <dbReference type="ChEBI" id="CHEBI:75792"/>
        <dbReference type="ChEBI" id="CHEBI:78442"/>
        <dbReference type="ChEBI" id="CHEBI:78529"/>
        <dbReference type="EC" id="2.3.2.3"/>
    </reaction>
</comment>
<comment type="caution">
    <text evidence="8">The sequence shown here is derived from an EMBL/GenBank/DDBJ whole genome shotgun (WGS) entry which is preliminary data.</text>
</comment>
<feature type="transmembrane region" description="Helical" evidence="6">
    <location>
        <begin position="84"/>
        <end position="102"/>
    </location>
</feature>
<feature type="transmembrane region" description="Helical" evidence="6">
    <location>
        <begin position="244"/>
        <end position="265"/>
    </location>
</feature>
<reference evidence="8" key="1">
    <citation type="submission" date="2020-10" db="EMBL/GenBank/DDBJ databases">
        <authorList>
            <person name="Gilroy R."/>
        </authorList>
    </citation>
    <scope>NUCLEOTIDE SEQUENCE</scope>
    <source>
        <strain evidence="8">CHK195-12923</strain>
    </source>
</reference>
<comment type="similarity">
    <text evidence="6">Belongs to the LPG synthase family.</text>
</comment>
<dbReference type="NCBIfam" id="TIGR00374">
    <property type="entry name" value="flippase-like domain"/>
    <property type="match status" value="1"/>
</dbReference>
<keyword evidence="6" id="KW-0046">Antibiotic resistance</keyword>
<feature type="transmembrane region" description="Helical" evidence="6">
    <location>
        <begin position="379"/>
        <end position="398"/>
    </location>
</feature>
<dbReference type="InterPro" id="IPR022791">
    <property type="entry name" value="L-PG_synthase/AglD"/>
</dbReference>
<evidence type="ECO:0000256" key="4">
    <source>
        <dbReference type="ARBA" id="ARBA00022989"/>
    </source>
</evidence>
<evidence type="ECO:0000313" key="9">
    <source>
        <dbReference type="Proteomes" id="UP000824110"/>
    </source>
</evidence>
<dbReference type="GO" id="GO:0050071">
    <property type="term" value="F:phosphatidylglycerol lysyltransferase activity"/>
    <property type="evidence" value="ECO:0007669"/>
    <property type="project" value="UniProtKB-EC"/>
</dbReference>
<keyword evidence="6" id="KW-0808">Transferase</keyword>
<sequence length="500" mass="53049">MLPEDKNTSAISDGQNGLSLKGGASDGEEMAGSSCGAENADTTKGTAEGAAKGSNLHKEENLQEGAAANTVSEVSRPPKKKHRWVWNIVLIVIIGLGLYSLFGIAGEVTKGDGLTISEALKSISPTGVVLFVCCILGVMLADCLKFCVANKVVVNKVMPGIAIKTSFLGRFYDGITPFSSGGQPMQIYYMTTKGISGAHSSAIVLIRYFGTIFAFTFLGALSMILGVCFGVLDNVDGKTLLMVAGWIGLAVNLILPIFITFFICFPGLARRCTTWFINVGAKLRIVKNKEKVMAKALKTVEDFVSSFKIIIKKPLLLIAFLLCCFADNALTFSVPFFAMKAFSCDVNSLYFTIFSLNAFATFGVSFIPTPGNSGVVEGMGVLAFQVAAGATLAWSVLFWRFGVYYIYIFIGIGITVFDLILKNVRGRRAKIKAAELSSVGPEGALVGAAAQGHIPADKSGLSADGAGATVCDDCAEEALKEQTSADLAEADCAEERDEQS</sequence>
<keyword evidence="6" id="KW-0443">Lipid metabolism</keyword>
<dbReference type="EC" id="2.3.2.3" evidence="6"/>
<keyword evidence="3 6" id="KW-0812">Transmembrane</keyword>
<dbReference type="AlphaFoldDB" id="A0A9D1SIV2"/>
<feature type="transmembrane region" description="Helical" evidence="6">
    <location>
        <begin position="404"/>
        <end position="421"/>
    </location>
</feature>
<dbReference type="GO" id="GO:0005886">
    <property type="term" value="C:plasma membrane"/>
    <property type="evidence" value="ECO:0007669"/>
    <property type="project" value="UniProtKB-SubCell"/>
</dbReference>
<evidence type="ECO:0000256" key="1">
    <source>
        <dbReference type="ARBA" id="ARBA00004651"/>
    </source>
</evidence>
<protein>
    <recommendedName>
        <fullName evidence="6">Phosphatidylglycerol lysyltransferase</fullName>
        <ecNumber evidence="6">2.3.2.3</ecNumber>
    </recommendedName>
    <alternativeName>
        <fullName evidence="6">Lysylphosphatidylglycerol synthase</fullName>
    </alternativeName>
</protein>
<dbReference type="GO" id="GO:0006629">
    <property type="term" value="P:lipid metabolic process"/>
    <property type="evidence" value="ECO:0007669"/>
    <property type="project" value="UniProtKB-KW"/>
</dbReference>
<name>A0A9D1SIV2_9FIRM</name>
<feature type="region of interest" description="Disordered" evidence="7">
    <location>
        <begin position="1"/>
        <end position="59"/>
    </location>
</feature>
<comment type="subcellular location">
    <subcellularLocation>
        <location evidence="1 6">Cell membrane</location>
        <topology evidence="1 6">Multi-pass membrane protein</topology>
    </subcellularLocation>
</comment>
<evidence type="ECO:0000256" key="6">
    <source>
        <dbReference type="RuleBase" id="RU363042"/>
    </source>
</evidence>
<dbReference type="EMBL" id="DVNE01000040">
    <property type="protein sequence ID" value="HIU61806.1"/>
    <property type="molecule type" value="Genomic_DNA"/>
</dbReference>
<evidence type="ECO:0000256" key="2">
    <source>
        <dbReference type="ARBA" id="ARBA00022475"/>
    </source>
</evidence>
<dbReference type="PANTHER" id="PTHR37693">
    <property type="entry name" value="PHOSPHATIDYLGLYCEROL LYSYLTRANSFERASE"/>
    <property type="match status" value="1"/>
</dbReference>
<comment type="function">
    <text evidence="6">Catalyzes the transfer of a lysyl group from L-lysyl-tRNA(Lys) to membrane-bound phosphatidylglycerol (PG), which produces lysylphosphatidylglycerol (LPG), a major component of the bacterial membrane with a positive net charge. LPG synthesis contributes to bacterial virulence as it is involved in the resistance mechanism against cationic antimicrobial peptides (CAMP) produces by the host's immune system (defensins, cathelicidins) and by the competing microorganisms.</text>
</comment>
<keyword evidence="5 6" id="KW-0472">Membrane</keyword>
<proteinExistence type="inferred from homology"/>
<evidence type="ECO:0000256" key="3">
    <source>
        <dbReference type="ARBA" id="ARBA00022692"/>
    </source>
</evidence>
<evidence type="ECO:0000313" key="8">
    <source>
        <dbReference type="EMBL" id="HIU61806.1"/>
    </source>
</evidence>
<evidence type="ECO:0000256" key="5">
    <source>
        <dbReference type="ARBA" id="ARBA00023136"/>
    </source>
</evidence>
<feature type="transmembrane region" description="Helical" evidence="6">
    <location>
        <begin position="349"/>
        <end position="367"/>
    </location>
</feature>
<dbReference type="Proteomes" id="UP000824110">
    <property type="component" value="Unassembled WGS sequence"/>
</dbReference>
<gene>
    <name evidence="6" type="primary">mprF</name>
    <name evidence="8" type="ORF">IAB69_04080</name>
</gene>
<feature type="transmembrane region" description="Helical" evidence="6">
    <location>
        <begin position="208"/>
        <end position="232"/>
    </location>
</feature>
<evidence type="ECO:0000256" key="7">
    <source>
        <dbReference type="SAM" id="MobiDB-lite"/>
    </source>
</evidence>